<gene>
    <name evidence="2" type="ordered locus">Spirs_3836</name>
</gene>
<keyword evidence="3" id="KW-1185">Reference proteome</keyword>
<dbReference type="KEGG" id="ssm:Spirs_3836"/>
<feature type="transmembrane region" description="Helical" evidence="1">
    <location>
        <begin position="104"/>
        <end position="126"/>
    </location>
</feature>
<dbReference type="EMBL" id="CP002116">
    <property type="protein sequence ID" value="ADK82922.1"/>
    <property type="molecule type" value="Genomic_DNA"/>
</dbReference>
<dbReference type="eggNOG" id="ENOG502ZF5I">
    <property type="taxonomic scope" value="Bacteria"/>
</dbReference>
<dbReference type="HOGENOM" id="CLU_098561_0_0_12"/>
<dbReference type="GO" id="GO:0005886">
    <property type="term" value="C:plasma membrane"/>
    <property type="evidence" value="ECO:0007669"/>
    <property type="project" value="UniProtKB-SubCell"/>
</dbReference>
<dbReference type="Pfam" id="PF14329">
    <property type="entry name" value="DUF4386"/>
    <property type="match status" value="1"/>
</dbReference>
<sequence length="243" mass="26858">MASPYPQTSPRRYARITGVLYLVIFFLGPFAFFMGRSGVFVPGDPSGTIGNLISSQLLFRLGMVAETAIVLIEIVVSALLYVLLRPVSRPLALASSFARFAQSILQAVTLFTAVPALLLLSGQNYLSAFDPGQQNALVLLFMDINAFVIMIWGLLFGFHLLLLGYLVYRSGFWPKILGILLLIAALGYLAQSYGHIVVPQYDDMLAKIVVILSIPGELAFTLWLLIKGVNEKRWEERKGDSLR</sequence>
<name>E1R867_SEDSS</name>
<evidence type="ECO:0000313" key="3">
    <source>
        <dbReference type="Proteomes" id="UP000002318"/>
    </source>
</evidence>
<accession>E1R867</accession>
<feature type="transmembrane region" description="Helical" evidence="1">
    <location>
        <begin position="179"/>
        <end position="198"/>
    </location>
</feature>
<reference evidence="2 3" key="1">
    <citation type="journal article" date="2010" name="Stand. Genomic Sci.">
        <title>Complete genome sequence of Spirochaeta smaragdinae type strain (SEBR 4228).</title>
        <authorList>
            <person name="Mavromatis K."/>
            <person name="Yasawong M."/>
            <person name="Chertkov O."/>
            <person name="Lapidus A."/>
            <person name="Lucas S."/>
            <person name="Nolan M."/>
            <person name="Del Rio T.G."/>
            <person name="Tice H."/>
            <person name="Cheng J.F."/>
            <person name="Pitluck S."/>
            <person name="Liolios K."/>
            <person name="Ivanova N."/>
            <person name="Tapia R."/>
            <person name="Han C."/>
            <person name="Bruce D."/>
            <person name="Goodwin L."/>
            <person name="Pati A."/>
            <person name="Chen A."/>
            <person name="Palaniappan K."/>
            <person name="Land M."/>
            <person name="Hauser L."/>
            <person name="Chang Y.J."/>
            <person name="Jeffries C.D."/>
            <person name="Detter J.C."/>
            <person name="Rohde M."/>
            <person name="Brambilla E."/>
            <person name="Spring S."/>
            <person name="Goker M."/>
            <person name="Sikorski J."/>
            <person name="Woyke T."/>
            <person name="Bristow J."/>
            <person name="Eisen J.A."/>
            <person name="Markowitz V."/>
            <person name="Hugenholtz P."/>
            <person name="Klenk H.P."/>
            <person name="Kyrpides N.C."/>
        </authorList>
    </citation>
    <scope>NUCLEOTIDE SEQUENCE [LARGE SCALE GENOMIC DNA]</scope>
    <source>
        <strain evidence="3">DSM 11293 / JCM 15392 / SEBR 4228</strain>
    </source>
</reference>
<keyword evidence="1" id="KW-0472">Membrane</keyword>
<organism evidence="2 3">
    <name type="scientific">Sediminispirochaeta smaragdinae (strain DSM 11293 / JCM 15392 / SEBR 4228)</name>
    <name type="common">Spirochaeta smaragdinae</name>
    <dbReference type="NCBI Taxonomy" id="573413"/>
    <lineage>
        <taxon>Bacteria</taxon>
        <taxon>Pseudomonadati</taxon>
        <taxon>Spirochaetota</taxon>
        <taxon>Spirochaetia</taxon>
        <taxon>Spirochaetales</taxon>
        <taxon>Spirochaetaceae</taxon>
        <taxon>Sediminispirochaeta</taxon>
    </lineage>
</organism>
<evidence type="ECO:0000256" key="1">
    <source>
        <dbReference type="SAM" id="Phobius"/>
    </source>
</evidence>
<dbReference type="OrthoDB" id="1160166at2"/>
<dbReference type="InterPro" id="IPR025495">
    <property type="entry name" value="DUF4386"/>
</dbReference>
<feature type="transmembrane region" description="Helical" evidence="1">
    <location>
        <begin position="61"/>
        <end position="84"/>
    </location>
</feature>
<keyword evidence="1" id="KW-0812">Transmembrane</keyword>
<dbReference type="Proteomes" id="UP000002318">
    <property type="component" value="Chromosome"/>
</dbReference>
<proteinExistence type="predicted"/>
<dbReference type="RefSeq" id="WP_013256381.1">
    <property type="nucleotide sequence ID" value="NC_014364.1"/>
</dbReference>
<keyword evidence="1" id="KW-1133">Transmembrane helix</keyword>
<dbReference type="AlphaFoldDB" id="E1R867"/>
<dbReference type="STRING" id="573413.Spirs_3836"/>
<feature type="transmembrane region" description="Helical" evidence="1">
    <location>
        <begin position="20"/>
        <end position="41"/>
    </location>
</feature>
<evidence type="ECO:0000313" key="2">
    <source>
        <dbReference type="EMBL" id="ADK82922.1"/>
    </source>
</evidence>
<evidence type="ECO:0008006" key="4">
    <source>
        <dbReference type="Google" id="ProtNLM"/>
    </source>
</evidence>
<feature type="transmembrane region" description="Helical" evidence="1">
    <location>
        <begin position="146"/>
        <end position="167"/>
    </location>
</feature>
<protein>
    <recommendedName>
        <fullName evidence="4">DUF4386 domain-containing protein</fullName>
    </recommendedName>
</protein>
<feature type="transmembrane region" description="Helical" evidence="1">
    <location>
        <begin position="204"/>
        <end position="226"/>
    </location>
</feature>